<feature type="transmembrane region" description="Helical" evidence="5">
    <location>
        <begin position="165"/>
        <end position="183"/>
    </location>
</feature>
<dbReference type="Pfam" id="PF02535">
    <property type="entry name" value="Zip"/>
    <property type="match status" value="1"/>
</dbReference>
<sequence>MQWWKLSFFLQKTDSPPTHGASVCRCQYKRCQSQGPILRHVTSSLNTNSNSHPGHCDCMNGYHVVSNGQVVNGLMTHRTGECDRSAKDTKGVTKQHIKTCGWLNLFANVVDNFTHGLAVAGSYSVGTKTGILTTMAILLHELPHEVGDFAILLRSGFDRWQAAKAQLITASGALIGALAALIAESAQEAGNRTAWILPFTAGGFIYIALVSLVPELLKENDWRESLKQLVLLCSGVTVMALVTFLSD</sequence>
<keyword evidence="3 5" id="KW-1133">Transmembrane helix</keyword>
<protein>
    <recommendedName>
        <fullName evidence="8">Zinc transporter ZIP13</fullName>
    </recommendedName>
</protein>
<reference evidence="6" key="1">
    <citation type="journal article" date="2023" name="Mol. Biol. Evol.">
        <title>Third-Generation Sequencing Reveals the Adaptive Role of the Epigenome in Three Deep-Sea Polychaetes.</title>
        <authorList>
            <person name="Perez M."/>
            <person name="Aroh O."/>
            <person name="Sun Y."/>
            <person name="Lan Y."/>
            <person name="Juniper S.K."/>
            <person name="Young C.R."/>
            <person name="Angers B."/>
            <person name="Qian P.Y."/>
        </authorList>
    </citation>
    <scope>NUCLEOTIDE SEQUENCE</scope>
    <source>
        <strain evidence="6">R07B-5</strain>
    </source>
</reference>
<dbReference type="Proteomes" id="UP001209878">
    <property type="component" value="Unassembled WGS sequence"/>
</dbReference>
<comment type="subcellular location">
    <subcellularLocation>
        <location evidence="1">Membrane</location>
        <topology evidence="1">Multi-pass membrane protein</topology>
    </subcellularLocation>
</comment>
<proteinExistence type="predicted"/>
<evidence type="ECO:0000313" key="7">
    <source>
        <dbReference type="Proteomes" id="UP001209878"/>
    </source>
</evidence>
<feature type="transmembrane region" description="Helical" evidence="5">
    <location>
        <begin position="229"/>
        <end position="246"/>
    </location>
</feature>
<keyword evidence="7" id="KW-1185">Reference proteome</keyword>
<dbReference type="PANTHER" id="PTHR16950">
    <property type="entry name" value="ZINC TRANSPORTER SLC39A7 HISTIDINE-RICH MEMBRANE PROTEIN KE4"/>
    <property type="match status" value="1"/>
</dbReference>
<evidence type="ECO:0000256" key="1">
    <source>
        <dbReference type="ARBA" id="ARBA00004141"/>
    </source>
</evidence>
<dbReference type="AlphaFoldDB" id="A0AAD9KJW3"/>
<dbReference type="GO" id="GO:0006882">
    <property type="term" value="P:intracellular zinc ion homeostasis"/>
    <property type="evidence" value="ECO:0007669"/>
    <property type="project" value="TreeGrafter"/>
</dbReference>
<gene>
    <name evidence="6" type="ORF">NP493_941g00000</name>
</gene>
<accession>A0AAD9KJW3</accession>
<dbReference type="PANTHER" id="PTHR16950:SF16">
    <property type="entry name" value="ZINC TRANSPORTER ZIP13"/>
    <property type="match status" value="1"/>
</dbReference>
<evidence type="ECO:0000313" key="6">
    <source>
        <dbReference type="EMBL" id="KAK2172566.1"/>
    </source>
</evidence>
<dbReference type="GO" id="GO:0016020">
    <property type="term" value="C:membrane"/>
    <property type="evidence" value="ECO:0007669"/>
    <property type="project" value="UniProtKB-SubCell"/>
</dbReference>
<keyword evidence="2 5" id="KW-0812">Transmembrane</keyword>
<keyword evidence="4 5" id="KW-0472">Membrane</keyword>
<evidence type="ECO:0000256" key="5">
    <source>
        <dbReference type="SAM" id="Phobius"/>
    </source>
</evidence>
<evidence type="ECO:0000256" key="4">
    <source>
        <dbReference type="ARBA" id="ARBA00023136"/>
    </source>
</evidence>
<dbReference type="EMBL" id="JAODUO010000948">
    <property type="protein sequence ID" value="KAK2172566.1"/>
    <property type="molecule type" value="Genomic_DNA"/>
</dbReference>
<evidence type="ECO:0008006" key="8">
    <source>
        <dbReference type="Google" id="ProtNLM"/>
    </source>
</evidence>
<name>A0AAD9KJW3_RIDPI</name>
<dbReference type="GO" id="GO:0005385">
    <property type="term" value="F:zinc ion transmembrane transporter activity"/>
    <property type="evidence" value="ECO:0007669"/>
    <property type="project" value="TreeGrafter"/>
</dbReference>
<evidence type="ECO:0000256" key="2">
    <source>
        <dbReference type="ARBA" id="ARBA00022692"/>
    </source>
</evidence>
<feature type="transmembrane region" description="Helical" evidence="5">
    <location>
        <begin position="195"/>
        <end position="217"/>
    </location>
</feature>
<evidence type="ECO:0000256" key="3">
    <source>
        <dbReference type="ARBA" id="ARBA00022989"/>
    </source>
</evidence>
<organism evidence="6 7">
    <name type="scientific">Ridgeia piscesae</name>
    <name type="common">Tubeworm</name>
    <dbReference type="NCBI Taxonomy" id="27915"/>
    <lineage>
        <taxon>Eukaryota</taxon>
        <taxon>Metazoa</taxon>
        <taxon>Spiralia</taxon>
        <taxon>Lophotrochozoa</taxon>
        <taxon>Annelida</taxon>
        <taxon>Polychaeta</taxon>
        <taxon>Sedentaria</taxon>
        <taxon>Canalipalpata</taxon>
        <taxon>Sabellida</taxon>
        <taxon>Siboglinidae</taxon>
        <taxon>Ridgeia</taxon>
    </lineage>
</organism>
<comment type="caution">
    <text evidence="6">The sequence shown here is derived from an EMBL/GenBank/DDBJ whole genome shotgun (WGS) entry which is preliminary data.</text>
</comment>
<dbReference type="InterPro" id="IPR003689">
    <property type="entry name" value="ZIP"/>
</dbReference>